<comment type="caution">
    <text evidence="2">The sequence shown here is derived from an EMBL/GenBank/DDBJ whole genome shotgun (WGS) entry which is preliminary data.</text>
</comment>
<dbReference type="PANTHER" id="PTHR33376">
    <property type="match status" value="1"/>
</dbReference>
<dbReference type="GO" id="GO:0055085">
    <property type="term" value="P:transmembrane transport"/>
    <property type="evidence" value="ECO:0007669"/>
    <property type="project" value="InterPro"/>
</dbReference>
<dbReference type="PANTHER" id="PTHR33376:SF4">
    <property type="entry name" value="SIALIC ACID-BINDING PERIPLASMIC PROTEIN SIAP"/>
    <property type="match status" value="1"/>
</dbReference>
<dbReference type="EMBL" id="VSSQ01051057">
    <property type="protein sequence ID" value="MPN05142.1"/>
    <property type="molecule type" value="Genomic_DNA"/>
</dbReference>
<proteinExistence type="predicted"/>
<keyword evidence="1" id="KW-0732">Signal</keyword>
<reference evidence="2" key="1">
    <citation type="submission" date="2019-08" db="EMBL/GenBank/DDBJ databases">
        <authorList>
            <person name="Kucharzyk K."/>
            <person name="Murdoch R.W."/>
            <person name="Higgins S."/>
            <person name="Loffler F."/>
        </authorList>
    </citation>
    <scope>NUCLEOTIDE SEQUENCE</scope>
</reference>
<evidence type="ECO:0000256" key="1">
    <source>
        <dbReference type="ARBA" id="ARBA00022729"/>
    </source>
</evidence>
<dbReference type="Gene3D" id="3.40.190.170">
    <property type="entry name" value="Bacterial extracellular solute-binding protein, family 7"/>
    <property type="match status" value="1"/>
</dbReference>
<sequence>MDLYPNGDLGTVPENDQALREGTIQINSGTSGGLVDMSLSYFDAPNLVTSMDDAMKTFAPGTELRKETEKRYEALGMKVLSFVPMGFRVTSSNRPVRSYDDLKGLKIRTLEDPVPISYWSSWGASPTPIAFSELYIALQQGLVEAQENTYDTIVSSKLYEQQKYIINTNHVVMWGGVYMNLDFYNSLPNDYRKMIDDVWTNELDQYSFELCEKANEDAKQFLINNGLEVIDLPESDLVRMRKEATEAYALIAKTAGQEIMDKIEATLG</sequence>
<dbReference type="InterPro" id="IPR038404">
    <property type="entry name" value="TRAP_DctP_sf"/>
</dbReference>
<dbReference type="AlphaFoldDB" id="A0A645EV83"/>
<organism evidence="2">
    <name type="scientific">bioreactor metagenome</name>
    <dbReference type="NCBI Taxonomy" id="1076179"/>
    <lineage>
        <taxon>unclassified sequences</taxon>
        <taxon>metagenomes</taxon>
        <taxon>ecological metagenomes</taxon>
    </lineage>
</organism>
<evidence type="ECO:0000313" key="2">
    <source>
        <dbReference type="EMBL" id="MPN05142.1"/>
    </source>
</evidence>
<dbReference type="Pfam" id="PF03480">
    <property type="entry name" value="DctP"/>
    <property type="match status" value="1"/>
</dbReference>
<dbReference type="InterPro" id="IPR018389">
    <property type="entry name" value="DctP_fam"/>
</dbReference>
<name>A0A645EV83_9ZZZZ</name>
<dbReference type="CDD" id="cd13603">
    <property type="entry name" value="PBP2_TRAP_Siap_TeaA_like"/>
    <property type="match status" value="1"/>
</dbReference>
<accession>A0A645EV83</accession>
<protein>
    <submittedName>
        <fullName evidence="2">Sialic acid-binding periplasmic protein SiaP</fullName>
    </submittedName>
</protein>
<gene>
    <name evidence="2" type="primary">siaP_14</name>
    <name evidence="2" type="ORF">SDC9_152392</name>
</gene>
<dbReference type="NCBIfam" id="NF037995">
    <property type="entry name" value="TRAP_S1"/>
    <property type="match status" value="1"/>
</dbReference>